<dbReference type="InterPro" id="IPR058245">
    <property type="entry name" value="NreC/VraR/RcsB-like_REC"/>
</dbReference>
<dbReference type="PANTHER" id="PTHR43214:SF43">
    <property type="entry name" value="TWO-COMPONENT RESPONSE REGULATOR"/>
    <property type="match status" value="1"/>
</dbReference>
<feature type="domain" description="Response regulatory" evidence="9">
    <location>
        <begin position="4"/>
        <end position="123"/>
    </location>
</feature>
<dbReference type="SUPFAM" id="SSF52172">
    <property type="entry name" value="CheY-like"/>
    <property type="match status" value="1"/>
</dbReference>
<organism evidence="10 11">
    <name type="scientific">Acetivibrio saccincola</name>
    <dbReference type="NCBI Taxonomy" id="1677857"/>
    <lineage>
        <taxon>Bacteria</taxon>
        <taxon>Bacillati</taxon>
        <taxon>Bacillota</taxon>
        <taxon>Clostridia</taxon>
        <taxon>Eubacteriales</taxon>
        <taxon>Oscillospiraceae</taxon>
        <taxon>Acetivibrio</taxon>
    </lineage>
</organism>
<dbReference type="Pfam" id="PF00196">
    <property type="entry name" value="GerE"/>
    <property type="match status" value="1"/>
</dbReference>
<dbReference type="SMART" id="SM00448">
    <property type="entry name" value="REC"/>
    <property type="match status" value="1"/>
</dbReference>
<evidence type="ECO:0000256" key="5">
    <source>
        <dbReference type="ARBA" id="ARBA00023163"/>
    </source>
</evidence>
<name>A0A2S8RDR0_9FIRM</name>
<dbReference type="PROSITE" id="PS50043">
    <property type="entry name" value="HTH_LUXR_2"/>
    <property type="match status" value="1"/>
</dbReference>
<keyword evidence="5" id="KW-0804">Transcription</keyword>
<protein>
    <recommendedName>
        <fullName evidence="1">Stage 0 sporulation protein A homolog</fullName>
    </recommendedName>
</protein>
<dbReference type="GO" id="GO:0000160">
    <property type="term" value="P:phosphorelay signal transduction system"/>
    <property type="evidence" value="ECO:0007669"/>
    <property type="project" value="InterPro"/>
</dbReference>
<feature type="domain" description="HTH luxR-type" evidence="8">
    <location>
        <begin position="143"/>
        <end position="208"/>
    </location>
</feature>
<dbReference type="PROSITE" id="PS50110">
    <property type="entry name" value="RESPONSE_REGULATORY"/>
    <property type="match status" value="1"/>
</dbReference>
<dbReference type="PANTHER" id="PTHR43214">
    <property type="entry name" value="TWO-COMPONENT RESPONSE REGULATOR"/>
    <property type="match status" value="1"/>
</dbReference>
<dbReference type="InterPro" id="IPR000792">
    <property type="entry name" value="Tscrpt_reg_LuxR_C"/>
</dbReference>
<evidence type="ECO:0000256" key="4">
    <source>
        <dbReference type="ARBA" id="ARBA00023125"/>
    </source>
</evidence>
<dbReference type="GO" id="GO:0006355">
    <property type="term" value="P:regulation of DNA-templated transcription"/>
    <property type="evidence" value="ECO:0007669"/>
    <property type="project" value="InterPro"/>
</dbReference>
<dbReference type="AlphaFoldDB" id="A0A2S8RDR0"/>
<evidence type="ECO:0000259" key="9">
    <source>
        <dbReference type="PROSITE" id="PS50110"/>
    </source>
</evidence>
<evidence type="ECO:0000313" key="10">
    <source>
        <dbReference type="EMBL" id="PQQ67940.1"/>
    </source>
</evidence>
<dbReference type="Gene3D" id="3.40.50.2300">
    <property type="match status" value="1"/>
</dbReference>
<feature type="modified residue" description="4-aspartylphosphate" evidence="7">
    <location>
        <position position="56"/>
    </location>
</feature>
<dbReference type="InterPro" id="IPR001789">
    <property type="entry name" value="Sig_transdc_resp-reg_receiver"/>
</dbReference>
<dbReference type="CDD" id="cd17535">
    <property type="entry name" value="REC_NarL-like"/>
    <property type="match status" value="1"/>
</dbReference>
<evidence type="ECO:0000256" key="6">
    <source>
        <dbReference type="ARBA" id="ARBA00024867"/>
    </source>
</evidence>
<dbReference type="EMBL" id="NEMB01000003">
    <property type="protein sequence ID" value="PQQ67940.1"/>
    <property type="molecule type" value="Genomic_DNA"/>
</dbReference>
<evidence type="ECO:0000256" key="3">
    <source>
        <dbReference type="ARBA" id="ARBA00023015"/>
    </source>
</evidence>
<proteinExistence type="predicted"/>
<dbReference type="CDD" id="cd06170">
    <property type="entry name" value="LuxR_C_like"/>
    <property type="match status" value="1"/>
</dbReference>
<sequence>MVIKVIAVDDEQNWLIAISNLLNKEDDIRVVGTADSKESAVKLIKDNLSFDVILMDISLSSNKYDGIEAALEIKELKKDAKIIMLTSFEEKELIIDSFTAGAVKYVKKTDYKTIADEIREVYNEKSSYKAYELLIADFSKLKKEEQLKDLTSAEKEVFELLEKGYTRSEIQEKLIKTENTIKTQIRNILKKLGVKNSKEAVRKVQTKGILEKKKYKSDNG</sequence>
<dbReference type="Proteomes" id="UP000239720">
    <property type="component" value="Unassembled WGS sequence"/>
</dbReference>
<keyword evidence="3" id="KW-0805">Transcription regulation</keyword>
<evidence type="ECO:0000259" key="8">
    <source>
        <dbReference type="PROSITE" id="PS50043"/>
    </source>
</evidence>
<comment type="caution">
    <text evidence="10">The sequence shown here is derived from an EMBL/GenBank/DDBJ whole genome shotgun (WGS) entry which is preliminary data.</text>
</comment>
<evidence type="ECO:0000313" key="11">
    <source>
        <dbReference type="Proteomes" id="UP000239720"/>
    </source>
</evidence>
<reference evidence="10 11" key="1">
    <citation type="journal article" date="2018" name="Syst. Appl. Microbiol.">
        <title>Characterization and high-quality draft genome sequence of Herbivorax saccincola A7, an anaerobic, alkaliphilic, thermophilic, cellulolytic, and xylanolytic bacterium.</title>
        <authorList>
            <person name="Aikawa S."/>
            <person name="Baramee S."/>
            <person name="Sermsathanaswadi J."/>
            <person name="Thianheng P."/>
            <person name="Tachaapaikoon C."/>
            <person name="Shikata A."/>
            <person name="Waeonukul R."/>
            <person name="Pason P."/>
            <person name="Ratanakhanokchai K."/>
            <person name="Kosugi A."/>
        </authorList>
    </citation>
    <scope>NUCLEOTIDE SEQUENCE [LARGE SCALE GENOMIC DNA]</scope>
    <source>
        <strain evidence="10 11">A7</strain>
    </source>
</reference>
<evidence type="ECO:0000256" key="1">
    <source>
        <dbReference type="ARBA" id="ARBA00018672"/>
    </source>
</evidence>
<evidence type="ECO:0000256" key="7">
    <source>
        <dbReference type="PROSITE-ProRule" id="PRU00169"/>
    </source>
</evidence>
<dbReference type="SMART" id="SM00421">
    <property type="entry name" value="HTH_LUXR"/>
    <property type="match status" value="1"/>
</dbReference>
<keyword evidence="2 7" id="KW-0597">Phosphoprotein</keyword>
<comment type="function">
    <text evidence="6">May play the central regulatory role in sporulation. It may be an element of the effector pathway responsible for the activation of sporulation genes in response to nutritional stress. Spo0A may act in concert with spo0H (a sigma factor) to control the expression of some genes that are critical to the sporulation process.</text>
</comment>
<dbReference type="SUPFAM" id="SSF46894">
    <property type="entry name" value="C-terminal effector domain of the bipartite response regulators"/>
    <property type="match status" value="1"/>
</dbReference>
<evidence type="ECO:0000256" key="2">
    <source>
        <dbReference type="ARBA" id="ARBA00022553"/>
    </source>
</evidence>
<dbReference type="InterPro" id="IPR011006">
    <property type="entry name" value="CheY-like_superfamily"/>
</dbReference>
<dbReference type="InterPro" id="IPR039420">
    <property type="entry name" value="WalR-like"/>
</dbReference>
<dbReference type="GO" id="GO:0003677">
    <property type="term" value="F:DNA binding"/>
    <property type="evidence" value="ECO:0007669"/>
    <property type="project" value="UniProtKB-KW"/>
</dbReference>
<dbReference type="OrthoDB" id="9788600at2"/>
<gene>
    <name evidence="10" type="ORF">B9R14_15015</name>
</gene>
<dbReference type="Pfam" id="PF00072">
    <property type="entry name" value="Response_reg"/>
    <property type="match status" value="1"/>
</dbReference>
<dbReference type="InterPro" id="IPR016032">
    <property type="entry name" value="Sig_transdc_resp-reg_C-effctor"/>
</dbReference>
<accession>A0A2S8RDR0</accession>
<keyword evidence="4" id="KW-0238">DNA-binding</keyword>
<dbReference type="PRINTS" id="PR00038">
    <property type="entry name" value="HTHLUXR"/>
</dbReference>